<comment type="caution">
    <text evidence="1">The sequence shown here is derived from an EMBL/GenBank/DDBJ whole genome shotgun (WGS) entry which is preliminary data.</text>
</comment>
<name>A0A3M6U1U5_POCDA</name>
<keyword evidence="2" id="KW-1185">Reference proteome</keyword>
<dbReference type="AlphaFoldDB" id="A0A3M6U1U5"/>
<protein>
    <submittedName>
        <fullName evidence="1">Uncharacterized protein</fullName>
    </submittedName>
</protein>
<evidence type="ECO:0000313" key="2">
    <source>
        <dbReference type="Proteomes" id="UP000275408"/>
    </source>
</evidence>
<evidence type="ECO:0000313" key="1">
    <source>
        <dbReference type="EMBL" id="RMX47494.1"/>
    </source>
</evidence>
<dbReference type="EMBL" id="RCHS01002416">
    <property type="protein sequence ID" value="RMX47494.1"/>
    <property type="molecule type" value="Genomic_DNA"/>
</dbReference>
<reference evidence="1 2" key="1">
    <citation type="journal article" date="2018" name="Sci. Rep.">
        <title>Comparative analysis of the Pocillopora damicornis genome highlights role of immune system in coral evolution.</title>
        <authorList>
            <person name="Cunning R."/>
            <person name="Bay R.A."/>
            <person name="Gillette P."/>
            <person name="Baker A.C."/>
            <person name="Traylor-Knowles N."/>
        </authorList>
    </citation>
    <scope>NUCLEOTIDE SEQUENCE [LARGE SCALE GENOMIC DNA]</scope>
    <source>
        <strain evidence="1">RSMAS</strain>
        <tissue evidence="1">Whole animal</tissue>
    </source>
</reference>
<sequence length="76" mass="8344">MSNLYNENDSSAEETGDVKILIKGGDKLSPGTNNVYAFCNHCKKDISVVYIKSETNGNNLDRQVVEEPGITTHITL</sequence>
<accession>A0A3M6U1U5</accession>
<organism evidence="1 2">
    <name type="scientific">Pocillopora damicornis</name>
    <name type="common">Cauliflower coral</name>
    <name type="synonym">Millepora damicornis</name>
    <dbReference type="NCBI Taxonomy" id="46731"/>
    <lineage>
        <taxon>Eukaryota</taxon>
        <taxon>Metazoa</taxon>
        <taxon>Cnidaria</taxon>
        <taxon>Anthozoa</taxon>
        <taxon>Hexacorallia</taxon>
        <taxon>Scleractinia</taxon>
        <taxon>Astrocoeniina</taxon>
        <taxon>Pocilloporidae</taxon>
        <taxon>Pocillopora</taxon>
    </lineage>
</organism>
<gene>
    <name evidence="1" type="ORF">pdam_00002207</name>
</gene>
<dbReference type="Proteomes" id="UP000275408">
    <property type="component" value="Unassembled WGS sequence"/>
</dbReference>
<proteinExistence type="predicted"/>